<dbReference type="AlphaFoldDB" id="A0A3B0AQ17"/>
<dbReference type="Pfam" id="PF14275">
    <property type="entry name" value="DUF4362"/>
    <property type="match status" value="1"/>
</dbReference>
<dbReference type="InterPro" id="IPR025372">
    <property type="entry name" value="DUF4362"/>
</dbReference>
<protein>
    <submittedName>
        <fullName evidence="1">DUF4362 domain-containing protein</fullName>
    </submittedName>
</protein>
<name>A0A3B0AQ17_9BACL</name>
<proteinExistence type="predicted"/>
<keyword evidence="2" id="KW-1185">Reference proteome</keyword>
<sequence>MPEVFQFPVKFLINGAPKTLDSEYTVLNYKGSAYVPIRFIAESLLSKVYYTEEQERIISINAPFMELPQEYPRELARLNGDIVYVSQKLAYNEEQLANFIKNVKANVKDWIRIVRYTPEGDPIIQTVSYDSGKFKYVVDATRDKFGGDPVRESACSSLESSHDVLGDIPYTEFSLQGCGEQKRTVSLYRLFEK</sequence>
<evidence type="ECO:0000313" key="2">
    <source>
        <dbReference type="Proteomes" id="UP000282311"/>
    </source>
</evidence>
<dbReference type="EMBL" id="RBAH01000047">
    <property type="protein sequence ID" value="RKN62900.1"/>
    <property type="molecule type" value="Genomic_DNA"/>
</dbReference>
<evidence type="ECO:0000313" key="1">
    <source>
        <dbReference type="EMBL" id="RKN62900.1"/>
    </source>
</evidence>
<accession>A0A3B0AQ17</accession>
<reference evidence="1 2" key="1">
    <citation type="journal article" date="2007" name="Int. J. Syst. Evol. Microbiol.">
        <title>Paenibacillus ginsengarvi sp. nov., isolated from soil from ginseng cultivation.</title>
        <authorList>
            <person name="Yoon M.H."/>
            <person name="Ten L.N."/>
            <person name="Im W.T."/>
        </authorList>
    </citation>
    <scope>NUCLEOTIDE SEQUENCE [LARGE SCALE GENOMIC DNA]</scope>
    <source>
        <strain evidence="1 2">KCTC 13059</strain>
    </source>
</reference>
<dbReference type="Proteomes" id="UP000282311">
    <property type="component" value="Unassembled WGS sequence"/>
</dbReference>
<gene>
    <name evidence="1" type="ORF">D7M11_34790</name>
</gene>
<comment type="caution">
    <text evidence="1">The sequence shown here is derived from an EMBL/GenBank/DDBJ whole genome shotgun (WGS) entry which is preliminary data.</text>
</comment>
<dbReference type="RefSeq" id="WP_120751869.1">
    <property type="nucleotide sequence ID" value="NZ_RBAH01000047.1"/>
</dbReference>
<organism evidence="1 2">
    <name type="scientific">Paenibacillus ginsengarvi</name>
    <dbReference type="NCBI Taxonomy" id="400777"/>
    <lineage>
        <taxon>Bacteria</taxon>
        <taxon>Bacillati</taxon>
        <taxon>Bacillota</taxon>
        <taxon>Bacilli</taxon>
        <taxon>Bacillales</taxon>
        <taxon>Paenibacillaceae</taxon>
        <taxon>Paenibacillus</taxon>
    </lineage>
</organism>
<dbReference type="OrthoDB" id="1912370at2"/>